<evidence type="ECO:0000313" key="2">
    <source>
        <dbReference type="EMBL" id="QAA80841.1"/>
    </source>
</evidence>
<dbReference type="Proteomes" id="UP000285517">
    <property type="component" value="Chromosome"/>
</dbReference>
<dbReference type="KEGG" id="aev:EI546_03455"/>
<keyword evidence="3" id="KW-1185">Reference proteome</keyword>
<reference evidence="2 3" key="1">
    <citation type="submission" date="2019-01" db="EMBL/GenBank/DDBJ databases">
        <title>Complete genome sequencing of Aequorivita sp. H23M31.</title>
        <authorList>
            <person name="Bae J.-W."/>
        </authorList>
    </citation>
    <scope>NUCLEOTIDE SEQUENCE [LARGE SCALE GENOMIC DNA]</scope>
    <source>
        <strain evidence="2 3">H23M31</strain>
    </source>
</reference>
<evidence type="ECO:0000256" key="1">
    <source>
        <dbReference type="SAM" id="Phobius"/>
    </source>
</evidence>
<name>A0A410G0S0_9FLAO</name>
<dbReference type="AlphaFoldDB" id="A0A410G0S0"/>
<evidence type="ECO:0000313" key="3">
    <source>
        <dbReference type="Proteomes" id="UP000285517"/>
    </source>
</evidence>
<sequence length="245" mass="29550">MKLIKIFIALMLIFGLFLFYYFSSYNQIKFDEITPDNIEEFENGIFDIRAFDNREQWEKSPYVVSNLKMFTAFSESSNEFLITQNKEEKFRDEFTLYYWDKANISDEDYVKYLAYPKNGIRLIGQFYEGQGYPFRIILRPDDIYYWYKRNYPNANQNNGTLVNNSFDKYYNEYLINSFESFKEIGYLKKESSMKKGSDIMINRDISDDQYYIVTLLKDNNNDLWGLEFKTIRKKKLNIPLINNLL</sequence>
<keyword evidence="1" id="KW-0812">Transmembrane</keyword>
<gene>
    <name evidence="2" type="ORF">EI546_03455</name>
</gene>
<organism evidence="2 3">
    <name type="scientific">Aequorivita ciconiae</name>
    <dbReference type="NCBI Taxonomy" id="2494375"/>
    <lineage>
        <taxon>Bacteria</taxon>
        <taxon>Pseudomonadati</taxon>
        <taxon>Bacteroidota</taxon>
        <taxon>Flavobacteriia</taxon>
        <taxon>Flavobacteriales</taxon>
        <taxon>Flavobacteriaceae</taxon>
        <taxon>Aequorivita</taxon>
    </lineage>
</organism>
<dbReference type="EMBL" id="CP034951">
    <property type="protein sequence ID" value="QAA80841.1"/>
    <property type="molecule type" value="Genomic_DNA"/>
</dbReference>
<dbReference type="RefSeq" id="WP_128249235.1">
    <property type="nucleotide sequence ID" value="NZ_CP034951.1"/>
</dbReference>
<protein>
    <submittedName>
        <fullName evidence="2">Uncharacterized protein</fullName>
    </submittedName>
</protein>
<dbReference type="OrthoDB" id="9803479at2"/>
<keyword evidence="1" id="KW-0472">Membrane</keyword>
<feature type="transmembrane region" description="Helical" evidence="1">
    <location>
        <begin position="6"/>
        <end position="23"/>
    </location>
</feature>
<accession>A0A410G0S0</accession>
<keyword evidence="1" id="KW-1133">Transmembrane helix</keyword>
<proteinExistence type="predicted"/>